<reference evidence="4 6" key="2">
    <citation type="submission" date="2018-08" db="EMBL/GenBank/DDBJ databases">
        <authorList>
            <person name="Lorentzen P. G. S. M."/>
        </authorList>
    </citation>
    <scope>NUCLEOTIDE SEQUENCE [LARGE SCALE GENOMIC DNA]</scope>
    <source>
        <strain evidence="4 6">CRBO_1381</strain>
    </source>
</reference>
<dbReference type="GO" id="GO:0003677">
    <property type="term" value="F:DNA binding"/>
    <property type="evidence" value="ECO:0007669"/>
    <property type="project" value="InterPro"/>
</dbReference>
<dbReference type="Gene3D" id="1.10.260.40">
    <property type="entry name" value="lambda repressor-like DNA-binding domains"/>
    <property type="match status" value="1"/>
</dbReference>
<dbReference type="EMBL" id="LR031358">
    <property type="protein sequence ID" value="VDB98464.1"/>
    <property type="molecule type" value="Genomic_DNA"/>
</dbReference>
<evidence type="ECO:0000313" key="4">
    <source>
        <dbReference type="EMBL" id="VDB98464.1"/>
    </source>
</evidence>
<reference evidence="2" key="3">
    <citation type="submission" date="2019-10" db="EMBL/GenBank/DDBJ databases">
        <title>Malate fermentation in French cider.</title>
        <authorList>
            <person name="Cousin F.J."/>
            <person name="Medina Fernandez S."/>
            <person name="Misery B."/>
            <person name="Laplace J.-M."/>
            <person name="Cretenet M."/>
        </authorList>
    </citation>
    <scope>NUCLEOTIDE SEQUENCE</scope>
    <source>
        <strain evidence="2">UCMA15129</strain>
    </source>
</reference>
<name>A0A6N4A7U2_OENOE</name>
<evidence type="ECO:0000313" key="5">
    <source>
        <dbReference type="Proteomes" id="UP000181728"/>
    </source>
</evidence>
<dbReference type="EMBL" id="WERV01000002">
    <property type="protein sequence ID" value="MDV7714547.1"/>
    <property type="molecule type" value="Genomic_DNA"/>
</dbReference>
<dbReference type="InterPro" id="IPR010982">
    <property type="entry name" value="Lambda_DNA-bd_dom_sf"/>
</dbReference>
<reference evidence="3 5" key="1">
    <citation type="journal article" date="2016" name="BMC Genomics">
        <title>Consensus pan-genome assembly of the specialised wine bacterium Oenococcus oeni.</title>
        <authorList>
            <person name="Sternes P.R."/>
            <person name="Borneman A.R."/>
        </authorList>
    </citation>
    <scope>NUCLEOTIDE SEQUENCE [LARGE SCALE GENOMIC DNA]</scope>
    <source>
        <strain evidence="3 5">AWRIB661</strain>
    </source>
</reference>
<dbReference type="RefSeq" id="WP_002821455.1">
    <property type="nucleotide sequence ID" value="NZ_JBHNWZ010000020.1"/>
</dbReference>
<evidence type="ECO:0000313" key="2">
    <source>
        <dbReference type="EMBL" id="MDV7714547.1"/>
    </source>
</evidence>
<evidence type="ECO:0000313" key="6">
    <source>
        <dbReference type="Proteomes" id="UP000294726"/>
    </source>
</evidence>
<dbReference type="Proteomes" id="UP000294726">
    <property type="component" value="Chromosome"/>
</dbReference>
<evidence type="ECO:0000259" key="1">
    <source>
        <dbReference type="PROSITE" id="PS50943"/>
    </source>
</evidence>
<dbReference type="SUPFAM" id="SSF47413">
    <property type="entry name" value="lambda repressor-like DNA-binding domains"/>
    <property type="match status" value="1"/>
</dbReference>
<accession>A0A6N4A7U2</accession>
<dbReference type="Proteomes" id="UP000181728">
    <property type="component" value="Unassembled WGS sequence"/>
</dbReference>
<dbReference type="AlphaFoldDB" id="A0A6N4A7U2"/>
<evidence type="ECO:0000313" key="3">
    <source>
        <dbReference type="EMBL" id="OIM21053.1"/>
    </source>
</evidence>
<dbReference type="EMBL" id="MLOK01000044">
    <property type="protein sequence ID" value="OIM21053.1"/>
    <property type="molecule type" value="Genomic_DNA"/>
</dbReference>
<gene>
    <name evidence="3" type="ORF">ATX59_05935</name>
    <name evidence="2" type="ORF">GA838_01955</name>
    <name evidence="4" type="ORF">OENI_1229</name>
</gene>
<dbReference type="CDD" id="cd00093">
    <property type="entry name" value="HTH_XRE"/>
    <property type="match status" value="1"/>
</dbReference>
<dbReference type="InterPro" id="IPR001387">
    <property type="entry name" value="Cro/C1-type_HTH"/>
</dbReference>
<organism evidence="3 5">
    <name type="scientific">Oenococcus oeni</name>
    <name type="common">Leuconostoc oenos</name>
    <dbReference type="NCBI Taxonomy" id="1247"/>
    <lineage>
        <taxon>Bacteria</taxon>
        <taxon>Bacillati</taxon>
        <taxon>Bacillota</taxon>
        <taxon>Bacilli</taxon>
        <taxon>Lactobacillales</taxon>
        <taxon>Lactobacillaceae</taxon>
        <taxon>Oenococcus</taxon>
    </lineage>
</organism>
<sequence>MDYSKNVLIKDFLDKKRIGQGIVHFRNKQGITQDELAAKLNLYSYADPGQPAKTTVASWEQGRTMPNVDTRSKLLKLMQMNDLRFLLGNTQQAYLSLSNFFFMCSIHLIKLVSNLGTDADYEAKDVVPDEILDHDYSGQYIRFFSEFSEYFSYHDKDFLIARAGYANKKFSKIIHGYQPALTFYRGKSQKFKLDISHFNFFERCFIYFSQERAHSIASHLARDIEKFGQESAEKPSGLTSGILQLTMPFGHQTMNLIKHPENYAFKLADFTLMLADFYGENALNSFDQDFNILEDDKAEDKAAGQILEFGDFLKSVSLLLKQAQKMSIDSRPDLVEETQFLADSLQNFIRFSIDHL</sequence>
<proteinExistence type="predicted"/>
<dbReference type="PROSITE" id="PS50943">
    <property type="entry name" value="HTH_CROC1"/>
    <property type="match status" value="1"/>
</dbReference>
<protein>
    <submittedName>
        <fullName evidence="2">XRE family transcriptional regulator</fullName>
    </submittedName>
</protein>
<feature type="domain" description="HTH cro/C1-type" evidence="1">
    <location>
        <begin position="22"/>
        <end position="86"/>
    </location>
</feature>
<dbReference type="Proteomes" id="UP001281024">
    <property type="component" value="Unassembled WGS sequence"/>
</dbReference>